<dbReference type="Pfam" id="PF01663">
    <property type="entry name" value="Phosphodiest"/>
    <property type="match status" value="1"/>
</dbReference>
<evidence type="ECO:0000256" key="1">
    <source>
        <dbReference type="SAM" id="Phobius"/>
    </source>
</evidence>
<dbReference type="AlphaFoldDB" id="A0AAN8EUJ3"/>
<dbReference type="PANTHER" id="PTHR10151:SF120">
    <property type="entry name" value="BIS(5'-ADENOSYL)-TRIPHOSPHATASE"/>
    <property type="match status" value="1"/>
</dbReference>
<dbReference type="Gene3D" id="3.30.1360.180">
    <property type="match status" value="1"/>
</dbReference>
<gene>
    <name evidence="3" type="ORF">GCK32_007941</name>
</gene>
<evidence type="ECO:0000313" key="4">
    <source>
        <dbReference type="Proteomes" id="UP001331761"/>
    </source>
</evidence>
<dbReference type="CDD" id="cd16018">
    <property type="entry name" value="Enpp"/>
    <property type="match status" value="1"/>
</dbReference>
<name>A0AAN8EUJ3_TRICO</name>
<dbReference type="EMBL" id="WIXE01025723">
    <property type="protein sequence ID" value="KAK5964505.1"/>
    <property type="molecule type" value="Genomic_DNA"/>
</dbReference>
<keyword evidence="1" id="KW-1133">Transmembrane helix</keyword>
<accession>A0AAN8EUJ3</accession>
<evidence type="ECO:0000313" key="3">
    <source>
        <dbReference type="EMBL" id="KAK5964505.1"/>
    </source>
</evidence>
<dbReference type="SUPFAM" id="SSF53649">
    <property type="entry name" value="Alkaline phosphatase-like"/>
    <property type="match status" value="1"/>
</dbReference>
<organism evidence="3 4">
    <name type="scientific">Trichostrongylus colubriformis</name>
    <name type="common">Black scour worm</name>
    <dbReference type="NCBI Taxonomy" id="6319"/>
    <lineage>
        <taxon>Eukaryota</taxon>
        <taxon>Metazoa</taxon>
        <taxon>Ecdysozoa</taxon>
        <taxon>Nematoda</taxon>
        <taxon>Chromadorea</taxon>
        <taxon>Rhabditida</taxon>
        <taxon>Rhabditina</taxon>
        <taxon>Rhabditomorpha</taxon>
        <taxon>Strongyloidea</taxon>
        <taxon>Trichostrongylidae</taxon>
        <taxon>Trichostrongylus</taxon>
    </lineage>
</organism>
<feature type="signal peptide" evidence="2">
    <location>
        <begin position="1"/>
        <end position="19"/>
    </location>
</feature>
<dbReference type="Proteomes" id="UP001331761">
    <property type="component" value="Unassembled WGS sequence"/>
</dbReference>
<dbReference type="GO" id="GO:0016787">
    <property type="term" value="F:hydrolase activity"/>
    <property type="evidence" value="ECO:0007669"/>
    <property type="project" value="UniProtKB-ARBA"/>
</dbReference>
<evidence type="ECO:0000256" key="2">
    <source>
        <dbReference type="SAM" id="SignalP"/>
    </source>
</evidence>
<reference evidence="3 4" key="1">
    <citation type="submission" date="2019-10" db="EMBL/GenBank/DDBJ databases">
        <title>Assembly and Annotation for the nematode Trichostrongylus colubriformis.</title>
        <authorList>
            <person name="Martin J."/>
        </authorList>
    </citation>
    <scope>NUCLEOTIDE SEQUENCE [LARGE SCALE GENOMIC DNA]</scope>
    <source>
        <strain evidence="3">G859</strain>
        <tissue evidence="3">Whole worm</tissue>
    </source>
</reference>
<comment type="caution">
    <text evidence="3">The sequence shown here is derived from an EMBL/GenBank/DDBJ whole genome shotgun (WGS) entry which is preliminary data.</text>
</comment>
<sequence length="490" mass="56380">MVNLLLVSVIISVPYSITPLNPHPKLLLISMDGFRYDLITPEYVPNIHQWATEGTWFTSGSRVQYVSFTATNHMGIVTGLHAESHGIVSNVFYEHDHGSNTFKQFDYWNISGTAVDIKQSHEHSWYRGEPVWVTNEKAHPSRHSACLQWPMCDANFRNANKPTYYTTWTKPQKYDEWITDIDTIIKLFTRINDPVNFIAWYIDEPDTTLHKHGFHDGKLLITLAELDKVFSSLLDEMKRRDLIDKVNIILTADHGHAEIESAKTVLCVPDYVDMARIKWGQNMIYTGDEAVAREVYHNLTRAKQQTGLKVKIYTKASFPGHHHYKRIPSRIGEVILEPEIGYEVDFKCTQEEFDRKYDHGRIKYNKSTHGHDPSNPELHAILVLSGPDIGDAHKAGRAAHITDLYPLMCYLLNVQPAPNNGSLHRIAMNFHLKNYSYEYFNAMYIVALPLFVIIALVILCFIVRCMMYQKASQKTENEYVIEEDYSSSPV</sequence>
<keyword evidence="1" id="KW-0472">Membrane</keyword>
<keyword evidence="2" id="KW-0732">Signal</keyword>
<dbReference type="InterPro" id="IPR002591">
    <property type="entry name" value="Phosphodiest/P_Trfase"/>
</dbReference>
<dbReference type="PANTHER" id="PTHR10151">
    <property type="entry name" value="ECTONUCLEOTIDE PYROPHOSPHATASE/PHOSPHODIESTERASE"/>
    <property type="match status" value="1"/>
</dbReference>
<protein>
    <submittedName>
        <fullName evidence="3">Type I phosphodiesterase / nucleotide pyrophosphatase</fullName>
    </submittedName>
</protein>
<keyword evidence="4" id="KW-1185">Reference proteome</keyword>
<proteinExistence type="predicted"/>
<feature type="transmembrane region" description="Helical" evidence="1">
    <location>
        <begin position="442"/>
        <end position="463"/>
    </location>
</feature>
<dbReference type="Gene3D" id="3.40.720.10">
    <property type="entry name" value="Alkaline Phosphatase, subunit A"/>
    <property type="match status" value="1"/>
</dbReference>
<feature type="chain" id="PRO_5042991122" evidence="2">
    <location>
        <begin position="20"/>
        <end position="490"/>
    </location>
</feature>
<keyword evidence="1" id="KW-0812">Transmembrane</keyword>
<dbReference type="InterPro" id="IPR017850">
    <property type="entry name" value="Alkaline_phosphatase_core_sf"/>
</dbReference>